<dbReference type="EMBL" id="AP023176">
    <property type="protein sequence ID" value="BCF93541.1"/>
    <property type="molecule type" value="Genomic_DNA"/>
</dbReference>
<accession>A0A7I8BZ88</accession>
<name>A0A7I8BZ88_9BURK</name>
<evidence type="ECO:0000313" key="2">
    <source>
        <dbReference type="Proteomes" id="UP000510888"/>
    </source>
</evidence>
<keyword evidence="2" id="KW-1185">Reference proteome</keyword>
<protein>
    <submittedName>
        <fullName evidence="1">Uncharacterized protein</fullName>
    </submittedName>
</protein>
<keyword evidence="1" id="KW-0614">Plasmid</keyword>
<dbReference type="KEGG" id="plad:PPGU16_66080"/>
<reference evidence="1 2" key="1">
    <citation type="journal article" date="2020" name="Genes (Basel)">
        <title>Genomic Comparison of Insect Gut Symbionts from Divergent Burkholderia Subclades.</title>
        <authorList>
            <person name="Takeshita K."/>
            <person name="Kikuchi Y."/>
        </authorList>
    </citation>
    <scope>NUCLEOTIDE SEQUENCE [LARGE SCALE GENOMIC DNA]</scope>
    <source>
        <strain evidence="1 2">PGU16</strain>
        <plasmid evidence="1 2">PPGU16_p1</plasmid>
    </source>
</reference>
<gene>
    <name evidence="1" type="ORF">PPGU16_66080</name>
</gene>
<organism evidence="1 2">
    <name type="scientific">Paraburkholderia largidicola</name>
    <dbReference type="NCBI Taxonomy" id="3014751"/>
    <lineage>
        <taxon>Bacteria</taxon>
        <taxon>Pseudomonadati</taxon>
        <taxon>Pseudomonadota</taxon>
        <taxon>Betaproteobacteria</taxon>
        <taxon>Burkholderiales</taxon>
        <taxon>Burkholderiaceae</taxon>
        <taxon>Paraburkholderia</taxon>
    </lineage>
</organism>
<sequence>MVATRIETPADVGTLRSASLADVELEHLERMVQYVVRRTETDDVSKLDYDYWAKRLRKLAQTYDLVTTQRQRVIALLDLLEREMLYQARSLKAATFQP</sequence>
<proteinExistence type="predicted"/>
<dbReference type="RefSeq" id="WP_224031044.1">
    <property type="nucleotide sequence ID" value="NZ_AP023176.1"/>
</dbReference>
<dbReference type="AlphaFoldDB" id="A0A7I8BZ88"/>
<dbReference type="Proteomes" id="UP000510888">
    <property type="component" value="Plasmid PPGU16_p1"/>
</dbReference>
<evidence type="ECO:0000313" key="1">
    <source>
        <dbReference type="EMBL" id="BCF93541.1"/>
    </source>
</evidence>
<geneLocation type="plasmid" evidence="1 2">
    <name>PPGU16_p1</name>
</geneLocation>